<feature type="region of interest" description="Disordered" evidence="1">
    <location>
        <begin position="136"/>
        <end position="209"/>
    </location>
</feature>
<name>A0A4R6QJX6_9BURK</name>
<dbReference type="EMBL" id="SNXS01000004">
    <property type="protein sequence ID" value="TDP64036.1"/>
    <property type="molecule type" value="Genomic_DNA"/>
</dbReference>
<keyword evidence="3" id="KW-1185">Reference proteome</keyword>
<feature type="compositionally biased region" description="Polar residues" evidence="1">
    <location>
        <begin position="154"/>
        <end position="179"/>
    </location>
</feature>
<protein>
    <submittedName>
        <fullName evidence="2">Uncharacterized protein DUF3106</fullName>
    </submittedName>
</protein>
<evidence type="ECO:0000313" key="3">
    <source>
        <dbReference type="Proteomes" id="UP000295361"/>
    </source>
</evidence>
<dbReference type="Pfam" id="PF11304">
    <property type="entry name" value="DUF3106"/>
    <property type="match status" value="1"/>
</dbReference>
<gene>
    <name evidence="2" type="ORF">DES47_104320</name>
</gene>
<dbReference type="InterPro" id="IPR021455">
    <property type="entry name" value="DUF3106"/>
</dbReference>
<dbReference type="Proteomes" id="UP000295361">
    <property type="component" value="Unassembled WGS sequence"/>
</dbReference>
<accession>A0A4R6QJX6</accession>
<sequence>MPDLYLWKQLTPGQQLALSPLAKDWDSLDLSRRRKWLEIATRFPSLPADEQARVQERMSSWAKLSPVERNQARIGYQQAQQIAPESRQAKWEAYQALAPEQRQVLADKAAKKTEAKTGKSAIPIAKPVLGNQAKSNLVPQRASAPQPKPVAPTVVQNKPGATTTLINQTSKPPAHQQSGMPKIMASPELVDPNTLLPKRPAASVNANRS</sequence>
<proteinExistence type="predicted"/>
<dbReference type="InParanoid" id="A0A4R6QJX6"/>
<dbReference type="AlphaFoldDB" id="A0A4R6QJX6"/>
<evidence type="ECO:0000313" key="2">
    <source>
        <dbReference type="EMBL" id="TDP64036.1"/>
    </source>
</evidence>
<reference evidence="2 3" key="1">
    <citation type="submission" date="2019-03" db="EMBL/GenBank/DDBJ databases">
        <title>Genomic Encyclopedia of Type Strains, Phase IV (KMG-IV): sequencing the most valuable type-strain genomes for metagenomic binning, comparative biology and taxonomic classification.</title>
        <authorList>
            <person name="Goeker M."/>
        </authorList>
    </citation>
    <scope>NUCLEOTIDE SEQUENCE [LARGE SCALE GENOMIC DNA]</scope>
    <source>
        <strain evidence="2 3">DSM 16998</strain>
    </source>
</reference>
<organism evidence="2 3">
    <name type="scientific">Roseateles toxinivorans</name>
    <dbReference type="NCBI Taxonomy" id="270368"/>
    <lineage>
        <taxon>Bacteria</taxon>
        <taxon>Pseudomonadati</taxon>
        <taxon>Pseudomonadota</taxon>
        <taxon>Betaproteobacteria</taxon>
        <taxon>Burkholderiales</taxon>
        <taxon>Sphaerotilaceae</taxon>
        <taxon>Roseateles</taxon>
    </lineage>
</organism>
<evidence type="ECO:0000256" key="1">
    <source>
        <dbReference type="SAM" id="MobiDB-lite"/>
    </source>
</evidence>
<comment type="caution">
    <text evidence="2">The sequence shown here is derived from an EMBL/GenBank/DDBJ whole genome shotgun (WGS) entry which is preliminary data.</text>
</comment>